<gene>
    <name evidence="2" type="ORF">SAMN04490220_8375</name>
</gene>
<sequence>MIDGDDGFARHRAGEHNHTGPRRQHGLVGYATQIHAAVAGKPVVLGIVERPHDRGRRCSGQSKSPVGAVSARCEEGRSRQQVEAVAVAVSARRIAPNFVIVRRSRTS</sequence>
<dbReference type="EMBL" id="FNTL01000004">
    <property type="protein sequence ID" value="SEE56133.1"/>
    <property type="molecule type" value="Genomic_DNA"/>
</dbReference>
<organism evidence="2 3">
    <name type="scientific">Rhodococcus jostii</name>
    <dbReference type="NCBI Taxonomy" id="132919"/>
    <lineage>
        <taxon>Bacteria</taxon>
        <taxon>Bacillati</taxon>
        <taxon>Actinomycetota</taxon>
        <taxon>Actinomycetes</taxon>
        <taxon>Mycobacteriales</taxon>
        <taxon>Nocardiaceae</taxon>
        <taxon>Rhodococcus</taxon>
    </lineage>
</organism>
<protein>
    <submittedName>
        <fullName evidence="2">Uncharacterized protein</fullName>
    </submittedName>
</protein>
<evidence type="ECO:0000313" key="3">
    <source>
        <dbReference type="Proteomes" id="UP000183407"/>
    </source>
</evidence>
<feature type="non-terminal residue" evidence="2">
    <location>
        <position position="107"/>
    </location>
</feature>
<feature type="region of interest" description="Disordered" evidence="1">
    <location>
        <begin position="53"/>
        <end position="72"/>
    </location>
</feature>
<proteinExistence type="predicted"/>
<name>A0A1H5JU66_RHOJO</name>
<dbReference type="AlphaFoldDB" id="A0A1H5JU66"/>
<evidence type="ECO:0000313" key="2">
    <source>
        <dbReference type="EMBL" id="SEE56133.1"/>
    </source>
</evidence>
<evidence type="ECO:0000256" key="1">
    <source>
        <dbReference type="SAM" id="MobiDB-lite"/>
    </source>
</evidence>
<reference evidence="3" key="1">
    <citation type="submission" date="2016-10" db="EMBL/GenBank/DDBJ databases">
        <authorList>
            <person name="Varghese N."/>
        </authorList>
    </citation>
    <scope>NUCLEOTIDE SEQUENCE [LARGE SCALE GENOMIC DNA]</scope>
    <source>
        <strain evidence="3">DSM 44719</strain>
    </source>
</reference>
<accession>A0A1H5JU66</accession>
<feature type="compositionally biased region" description="Basic and acidic residues" evidence="1">
    <location>
        <begin position="7"/>
        <end position="18"/>
    </location>
</feature>
<dbReference type="Proteomes" id="UP000183407">
    <property type="component" value="Unassembled WGS sequence"/>
</dbReference>
<feature type="region of interest" description="Disordered" evidence="1">
    <location>
        <begin position="1"/>
        <end position="25"/>
    </location>
</feature>